<proteinExistence type="predicted"/>
<protein>
    <submittedName>
        <fullName evidence="1">Uncharacterized protein</fullName>
    </submittedName>
</protein>
<evidence type="ECO:0000313" key="2">
    <source>
        <dbReference type="Proteomes" id="UP000000450"/>
    </source>
</evidence>
<gene>
    <name evidence="1" type="ordered locus">Dtpsy_1548</name>
</gene>
<reference evidence="1 2" key="1">
    <citation type="journal article" date="2010" name="J. Bacteriol.">
        <title>Completed genome sequence of the anaerobic iron-oxidizing bacterium Acidovorax ebreus strain TPSY.</title>
        <authorList>
            <person name="Byrne-Bailey K.G."/>
            <person name="Weber K.A."/>
            <person name="Chair A.H."/>
            <person name="Bose S."/>
            <person name="Knox T."/>
            <person name="Spanbauer T.L."/>
            <person name="Chertkov O."/>
            <person name="Coates J.D."/>
        </authorList>
    </citation>
    <scope>NUCLEOTIDE SEQUENCE [LARGE SCALE GENOMIC DNA]</scope>
    <source>
        <strain evidence="1 2">TPSY</strain>
    </source>
</reference>
<organism evidence="1 2">
    <name type="scientific">Acidovorax ebreus (strain TPSY)</name>
    <name type="common">Diaphorobacter sp. (strain TPSY)</name>
    <dbReference type="NCBI Taxonomy" id="535289"/>
    <lineage>
        <taxon>Bacteria</taxon>
        <taxon>Pseudomonadati</taxon>
        <taxon>Pseudomonadota</taxon>
        <taxon>Betaproteobacteria</taxon>
        <taxon>Burkholderiales</taxon>
        <taxon>Comamonadaceae</taxon>
        <taxon>Diaphorobacter</taxon>
    </lineage>
</organism>
<dbReference type="AlphaFoldDB" id="A0A9J9UA66"/>
<name>A0A9J9UA66_ACIET</name>
<dbReference type="KEGG" id="dia:Dtpsy_1548"/>
<accession>A0A9J9UA66</accession>
<dbReference type="Proteomes" id="UP000000450">
    <property type="component" value="Chromosome"/>
</dbReference>
<dbReference type="RefSeq" id="WP_015913120.1">
    <property type="nucleotide sequence ID" value="NC_011992.1"/>
</dbReference>
<keyword evidence="2" id="KW-1185">Reference proteome</keyword>
<sequence length="133" mass="14158">MGFALFAFASLSRPLRRLRRWGLAARHMSRGAAPSACTTHGRVDALQGATPNAGPPDSPAVAGMAPENPARHRAFAMPAADAATQHTGLRPAISTRSLPLRVILRHDTDDACKLVISGRMADVCAELERLALR</sequence>
<evidence type="ECO:0000313" key="1">
    <source>
        <dbReference type="EMBL" id="ACM33009.1"/>
    </source>
</evidence>
<dbReference type="EMBL" id="CP001392">
    <property type="protein sequence ID" value="ACM33009.1"/>
    <property type="molecule type" value="Genomic_DNA"/>
</dbReference>